<dbReference type="GO" id="GO:0004553">
    <property type="term" value="F:hydrolase activity, hydrolyzing O-glycosyl compounds"/>
    <property type="evidence" value="ECO:0007669"/>
    <property type="project" value="InterPro"/>
</dbReference>
<feature type="chain" id="PRO_5006624315" evidence="3">
    <location>
        <begin position="20"/>
        <end position="671"/>
    </location>
</feature>
<dbReference type="SUPFAM" id="SSF48435">
    <property type="entry name" value="Bacterial muramidases"/>
    <property type="match status" value="1"/>
</dbReference>
<dbReference type="SUPFAM" id="SSF53955">
    <property type="entry name" value="Lysozyme-like"/>
    <property type="match status" value="1"/>
</dbReference>
<dbReference type="Gene3D" id="1.10.530.10">
    <property type="match status" value="1"/>
</dbReference>
<dbReference type="GO" id="GO:0042597">
    <property type="term" value="C:periplasmic space"/>
    <property type="evidence" value="ECO:0007669"/>
    <property type="project" value="InterPro"/>
</dbReference>
<sequence>MKRFFLIVMFLFLPSVLHAAHSVTKYDNYQIKLIRRAYMHSNYIGNYVKKKYLLEKDFADLKNSELRIYPLFWLISSNISAVVSSDVDSFIQSYHKDFLTQDLIDLWLKELYRRGAYDSKMGSYYKRLRSPSFGAHCVYWEWKVRSGKASYSNFILPIKEKIVSSELDKECYYFVNVFLGTNSIRLDDAWTQAHILFEEGNVELLSNFLSTVLGITLSVDQIKKIRSFPGTFLIQMLSEMGEYSRAEKEWILMALSYLSRKKFNQAVYLKDKFLLRTAFTPSQSNYVISQLSYQSSRQHRNDSMFWLKQVVLQKNLLPYLQEWLARTALRKRDWKQLLKIVNNMPSYLAKSETWVYWKAYGLMSLGHKKEAEALWKSIADRYDYYSFLAREELHQDISLPTNEEESYDKKAYDRLRNNVSLKRAILLYRAGYFFLAMKEWNWGTRFLSDKHLLAAAHFAQDLGMLDRCIYTASKVSSYRGFLLQYPLPYLSTVVSTAKRFQLDPSWIYGVARQESRFMEKITSGVGASGLMQLMPHTASVVSRKFHLFEKKFKSEIVDPAVNIVLGSAYLQWVYRAFSKSLILAAAAYNAGPGRADLWRDHDALLPATIYVETIPFSETRQYVKKVLTNACIYKLILSKKFHHKKRSVKIKSLMKDVPSVVNFQPYLSEVP</sequence>
<keyword evidence="6" id="KW-1185">Reference proteome</keyword>
<comment type="similarity">
    <text evidence="1">Belongs to the transglycosylase Slt family.</text>
</comment>
<evidence type="ECO:0000256" key="3">
    <source>
        <dbReference type="SAM" id="SignalP"/>
    </source>
</evidence>
<dbReference type="Pfam" id="PF01464">
    <property type="entry name" value="SLT"/>
    <property type="match status" value="1"/>
</dbReference>
<dbReference type="PANTHER" id="PTHR37423:SF5">
    <property type="entry name" value="SOLUBLE LYTIC MUREIN TRANSGLYCOSYLASE"/>
    <property type="match status" value="1"/>
</dbReference>
<protein>
    <submittedName>
        <fullName evidence="5">Putative soluble lytic murein transglycosylase</fullName>
    </submittedName>
</protein>
<proteinExistence type="inferred from homology"/>
<dbReference type="AlphaFoldDB" id="A0A0S4M328"/>
<dbReference type="OrthoDB" id="92254at2"/>
<evidence type="ECO:0000256" key="2">
    <source>
        <dbReference type="ARBA" id="ARBA00022729"/>
    </source>
</evidence>
<reference evidence="6" key="1">
    <citation type="submission" date="2015-11" db="EMBL/GenBank/DDBJ databases">
        <authorList>
            <person name="Seth-Smith H.M.B."/>
        </authorList>
    </citation>
    <scope>NUCLEOTIDE SEQUENCE [LARGE SCALE GENOMIC DNA]</scope>
    <source>
        <strain evidence="6">2013Ark11</strain>
    </source>
</reference>
<evidence type="ECO:0000313" key="5">
    <source>
        <dbReference type="EMBL" id="CUT17282.1"/>
    </source>
</evidence>
<evidence type="ECO:0000313" key="6">
    <source>
        <dbReference type="Proteomes" id="UP000198651"/>
    </source>
</evidence>
<feature type="signal peptide" evidence="3">
    <location>
        <begin position="1"/>
        <end position="19"/>
    </location>
</feature>
<dbReference type="CDD" id="cd13401">
    <property type="entry name" value="Slt70-like"/>
    <property type="match status" value="1"/>
</dbReference>
<evidence type="ECO:0000259" key="4">
    <source>
        <dbReference type="Pfam" id="PF01464"/>
    </source>
</evidence>
<dbReference type="Proteomes" id="UP000198651">
    <property type="component" value="Chromosome I"/>
</dbReference>
<dbReference type="PANTHER" id="PTHR37423">
    <property type="entry name" value="SOLUBLE LYTIC MUREIN TRANSGLYCOSYLASE-RELATED"/>
    <property type="match status" value="1"/>
</dbReference>
<dbReference type="InterPro" id="IPR023346">
    <property type="entry name" value="Lysozyme-like_dom_sf"/>
</dbReference>
<gene>
    <name evidence="5" type="ORF">Ark11_0433</name>
</gene>
<keyword evidence="2 3" id="KW-0732">Signal</keyword>
<name>A0A0S4M328_9BURK</name>
<accession>A0A0S4M328</accession>
<dbReference type="InterPro" id="IPR008939">
    <property type="entry name" value="Lytic_TGlycosylase_superhlx_U"/>
</dbReference>
<dbReference type="STRING" id="1561003.Ark11_0433"/>
<feature type="domain" description="Transglycosylase SLT" evidence="4">
    <location>
        <begin position="496"/>
        <end position="600"/>
    </location>
</feature>
<evidence type="ECO:0000256" key="1">
    <source>
        <dbReference type="ARBA" id="ARBA00007734"/>
    </source>
</evidence>
<organism evidence="5 6">
    <name type="scientific">Candidatus Ichthyocystis hellenicum</name>
    <dbReference type="NCBI Taxonomy" id="1561003"/>
    <lineage>
        <taxon>Bacteria</taxon>
        <taxon>Pseudomonadati</taxon>
        <taxon>Pseudomonadota</taxon>
        <taxon>Betaproteobacteria</taxon>
        <taxon>Burkholderiales</taxon>
        <taxon>Candidatus Ichthyocystis</taxon>
    </lineage>
</organism>
<dbReference type="Gene3D" id="1.25.20.10">
    <property type="entry name" value="Bacterial muramidases"/>
    <property type="match status" value="1"/>
</dbReference>
<dbReference type="EMBL" id="LN906597">
    <property type="protein sequence ID" value="CUT17282.1"/>
    <property type="molecule type" value="Genomic_DNA"/>
</dbReference>
<dbReference type="InterPro" id="IPR008258">
    <property type="entry name" value="Transglycosylase_SLT_dom_1"/>
</dbReference>